<feature type="region of interest" description="Disordered" evidence="1">
    <location>
        <begin position="32"/>
        <end position="70"/>
    </location>
</feature>
<dbReference type="EMBL" id="UYSU01032481">
    <property type="protein sequence ID" value="VDL89649.1"/>
    <property type="molecule type" value="Genomic_DNA"/>
</dbReference>
<evidence type="ECO:0000313" key="3">
    <source>
        <dbReference type="Proteomes" id="UP000275846"/>
    </source>
</evidence>
<dbReference type="WBParaSite" id="SSLN_0000336401-mRNA-1">
    <property type="protein sequence ID" value="SSLN_0000336401-mRNA-1"/>
    <property type="gene ID" value="SSLN_0000336401"/>
</dbReference>
<evidence type="ECO:0000313" key="4">
    <source>
        <dbReference type="WBParaSite" id="SSLN_0000336401-mRNA-1"/>
    </source>
</evidence>
<feature type="compositionally biased region" description="Low complexity" evidence="1">
    <location>
        <begin position="54"/>
        <end position="65"/>
    </location>
</feature>
<feature type="compositionally biased region" description="Polar residues" evidence="1">
    <location>
        <begin position="32"/>
        <end position="47"/>
    </location>
</feature>
<reference evidence="2 3" key="2">
    <citation type="submission" date="2018-11" db="EMBL/GenBank/DDBJ databases">
        <authorList>
            <consortium name="Pathogen Informatics"/>
        </authorList>
    </citation>
    <scope>NUCLEOTIDE SEQUENCE [LARGE SCALE GENOMIC DNA]</scope>
    <source>
        <strain evidence="2 3">NST_G2</strain>
    </source>
</reference>
<dbReference type="Proteomes" id="UP000275846">
    <property type="component" value="Unassembled WGS sequence"/>
</dbReference>
<evidence type="ECO:0000313" key="2">
    <source>
        <dbReference type="EMBL" id="VDL89649.1"/>
    </source>
</evidence>
<sequence>MTTPTTNNNFIDAPPPTVTNTILPPRTPAPITATNITWPTPPTSVATSDFLPHATSNTTTAPSTSDGNSELTCPHCPRALTHRMVLLGDMRIDDSVIHRDAITSCARINTSHSPPMNSTTSTNSRAPQVQDLPT</sequence>
<organism evidence="4">
    <name type="scientific">Schistocephalus solidus</name>
    <name type="common">Tapeworm</name>
    <dbReference type="NCBI Taxonomy" id="70667"/>
    <lineage>
        <taxon>Eukaryota</taxon>
        <taxon>Metazoa</taxon>
        <taxon>Spiralia</taxon>
        <taxon>Lophotrochozoa</taxon>
        <taxon>Platyhelminthes</taxon>
        <taxon>Cestoda</taxon>
        <taxon>Eucestoda</taxon>
        <taxon>Diphyllobothriidea</taxon>
        <taxon>Diphyllobothriidae</taxon>
        <taxon>Schistocephalus</taxon>
    </lineage>
</organism>
<protein>
    <submittedName>
        <fullName evidence="4">LITAF domain-containing protein</fullName>
    </submittedName>
</protein>
<evidence type="ECO:0000256" key="1">
    <source>
        <dbReference type="SAM" id="MobiDB-lite"/>
    </source>
</evidence>
<keyword evidence="3" id="KW-1185">Reference proteome</keyword>
<feature type="compositionally biased region" description="Polar residues" evidence="1">
    <location>
        <begin position="125"/>
        <end position="134"/>
    </location>
</feature>
<proteinExistence type="predicted"/>
<dbReference type="AlphaFoldDB" id="A0A183SGB6"/>
<accession>A0A183SGB6</accession>
<gene>
    <name evidence="2" type="ORF">SSLN_LOCUS3264</name>
</gene>
<feature type="compositionally biased region" description="Low complexity" evidence="1">
    <location>
        <begin position="109"/>
        <end position="124"/>
    </location>
</feature>
<feature type="region of interest" description="Disordered" evidence="1">
    <location>
        <begin position="107"/>
        <end position="134"/>
    </location>
</feature>
<name>A0A183SGB6_SCHSO</name>
<reference evidence="4" key="1">
    <citation type="submission" date="2016-06" db="UniProtKB">
        <authorList>
            <consortium name="WormBaseParasite"/>
        </authorList>
    </citation>
    <scope>IDENTIFICATION</scope>
</reference>